<organism evidence="14 15">
    <name type="scientific">Proteiniclasticum ruminis</name>
    <dbReference type="NCBI Taxonomy" id="398199"/>
    <lineage>
        <taxon>Bacteria</taxon>
        <taxon>Bacillati</taxon>
        <taxon>Bacillota</taxon>
        <taxon>Clostridia</taxon>
        <taxon>Eubacteriales</taxon>
        <taxon>Clostridiaceae</taxon>
        <taxon>Proteiniclasticum</taxon>
    </lineage>
</organism>
<dbReference type="PANTHER" id="PTHR30046">
    <property type="entry name" value="FLAGELLAR M-RING PROTEIN"/>
    <property type="match status" value="1"/>
</dbReference>
<dbReference type="InterPro" id="IPR000067">
    <property type="entry name" value="FlgMring_FliF"/>
</dbReference>
<keyword evidence="7 11" id="KW-0472">Membrane</keyword>
<dbReference type="GO" id="GO:0005886">
    <property type="term" value="C:plasma membrane"/>
    <property type="evidence" value="ECO:0007669"/>
    <property type="project" value="UniProtKB-SubCell"/>
</dbReference>
<keyword evidence="5 11" id="KW-0812">Transmembrane</keyword>
<keyword evidence="14" id="KW-0966">Cell projection</keyword>
<sequence>MDSIKNTTEKIKGGWSKMDPGKRKALILIVSALLLFVVLFSMYSRKVTYATLFQGLELEDAAAITADLDTRGNISYKIENGGRDILLDEKHVDKYRLELAMNGMMPDKSTGFEIFDNMGMMVTDEDRKIMYQRGLEGELQRSIMSLTEIESARVHLVLSEESIFDTERREASASVILSLKTGAKISADSVRGIIALVTGAVNNLPDEKVQVIDTRGNLLSIGLTGETSPGVGLLDKQSEVKRTFEKEIEGNILNLLGPAFGPDKLKVAVYADLDFDAQEQTVIAYRDPVIRSEQNSAEGPNLNVGEITDNPIDDNTQNVLDGEEDGMGSYEGTKNYELTETTTRTVRAPGKVQKISTSVLFDGNLTEAQLLAIRNLVSTATGYDLNRGDLISVESMEFDKSYQEALEEELEEQKRLEEANRTFMERYSDYIYLGVFGILGLVIVLSVMKLIFGKKKRRKEEEELPVMLPQAQDEPLGQTVDIIEEVYQKFEVKENQKEKQLKEYAEEHPEIAADLIKAWMKE</sequence>
<evidence type="ECO:0000256" key="9">
    <source>
        <dbReference type="PIRNR" id="PIRNR004862"/>
    </source>
</evidence>
<keyword evidence="14" id="KW-0969">Cilium</keyword>
<evidence type="ECO:0000259" key="13">
    <source>
        <dbReference type="Pfam" id="PF08345"/>
    </source>
</evidence>
<evidence type="ECO:0000256" key="6">
    <source>
        <dbReference type="ARBA" id="ARBA00022989"/>
    </source>
</evidence>
<feature type="transmembrane region" description="Helical" evidence="11">
    <location>
        <begin position="430"/>
        <end position="452"/>
    </location>
</feature>
<feature type="domain" description="Flagellar M-ring N-terminal" evidence="12">
    <location>
        <begin position="45"/>
        <end position="220"/>
    </location>
</feature>
<dbReference type="EMBL" id="FNDZ01000001">
    <property type="protein sequence ID" value="SDI12108.1"/>
    <property type="molecule type" value="Genomic_DNA"/>
</dbReference>
<dbReference type="AlphaFoldDB" id="A0A1G8HZN8"/>
<evidence type="ECO:0000313" key="15">
    <source>
        <dbReference type="Proteomes" id="UP000183255"/>
    </source>
</evidence>
<dbReference type="RefSeq" id="WP_031574208.1">
    <property type="nucleotide sequence ID" value="NZ_FNDZ01000001.1"/>
</dbReference>
<evidence type="ECO:0000256" key="4">
    <source>
        <dbReference type="ARBA" id="ARBA00022475"/>
    </source>
</evidence>
<accession>A0A1G8HZN8</accession>
<gene>
    <name evidence="14" type="ORF">SAMN05421804_101728</name>
</gene>
<evidence type="ECO:0000256" key="2">
    <source>
        <dbReference type="ARBA" id="ARBA00004651"/>
    </source>
</evidence>
<dbReference type="InterPro" id="IPR043427">
    <property type="entry name" value="YscJ/FliF"/>
</dbReference>
<evidence type="ECO:0000259" key="12">
    <source>
        <dbReference type="Pfam" id="PF01514"/>
    </source>
</evidence>
<evidence type="ECO:0000256" key="8">
    <source>
        <dbReference type="ARBA" id="ARBA00023143"/>
    </source>
</evidence>
<evidence type="ECO:0000313" key="14">
    <source>
        <dbReference type="EMBL" id="SDI12108.1"/>
    </source>
</evidence>
<keyword evidence="14" id="KW-0282">Flagellum</keyword>
<proteinExistence type="inferred from homology"/>
<keyword evidence="4" id="KW-1003">Cell membrane</keyword>
<keyword evidence="6 11" id="KW-1133">Transmembrane helix</keyword>
<dbReference type="PANTHER" id="PTHR30046:SF0">
    <property type="entry name" value="FLAGELLAR M-RING PROTEIN"/>
    <property type="match status" value="1"/>
</dbReference>
<dbReference type="PIRSF" id="PIRSF004862">
    <property type="entry name" value="FliF"/>
    <property type="match status" value="1"/>
</dbReference>
<dbReference type="GO" id="GO:0071973">
    <property type="term" value="P:bacterial-type flagellum-dependent cell motility"/>
    <property type="evidence" value="ECO:0007669"/>
    <property type="project" value="InterPro"/>
</dbReference>
<feature type="transmembrane region" description="Helical" evidence="11">
    <location>
        <begin position="25"/>
        <end position="43"/>
    </location>
</feature>
<dbReference type="NCBIfam" id="TIGR00206">
    <property type="entry name" value="fliF"/>
    <property type="match status" value="1"/>
</dbReference>
<dbReference type="GO" id="GO:0003774">
    <property type="term" value="F:cytoskeletal motor activity"/>
    <property type="evidence" value="ECO:0007669"/>
    <property type="project" value="InterPro"/>
</dbReference>
<dbReference type="Pfam" id="PF08345">
    <property type="entry name" value="YscJ_FliF_C"/>
    <property type="match status" value="1"/>
</dbReference>
<evidence type="ECO:0000256" key="1">
    <source>
        <dbReference type="ARBA" id="ARBA00004117"/>
    </source>
</evidence>
<comment type="subcellular location">
    <subcellularLocation>
        <location evidence="1 9">Bacterial flagellum basal body</location>
    </subcellularLocation>
    <subcellularLocation>
        <location evidence="2">Cell membrane</location>
        <topology evidence="2">Multi-pass membrane protein</topology>
    </subcellularLocation>
</comment>
<evidence type="ECO:0000256" key="10">
    <source>
        <dbReference type="SAM" id="Coils"/>
    </source>
</evidence>
<reference evidence="14 15" key="1">
    <citation type="submission" date="2016-10" db="EMBL/GenBank/DDBJ databases">
        <authorList>
            <person name="de Groot N.N."/>
        </authorList>
    </citation>
    <scope>NUCLEOTIDE SEQUENCE [LARGE SCALE GENOMIC DNA]</scope>
    <source>
        <strain evidence="14 15">CGMCC 1.5058</strain>
    </source>
</reference>
<evidence type="ECO:0000256" key="7">
    <source>
        <dbReference type="ARBA" id="ARBA00023136"/>
    </source>
</evidence>
<comment type="similarity">
    <text evidence="3 9">Belongs to the FliF family.</text>
</comment>
<keyword evidence="10" id="KW-0175">Coiled coil</keyword>
<dbReference type="GO" id="GO:0009431">
    <property type="term" value="C:bacterial-type flagellum basal body, MS ring"/>
    <property type="evidence" value="ECO:0007669"/>
    <property type="project" value="InterPro"/>
</dbReference>
<protein>
    <recommendedName>
        <fullName evidence="9">Flagellar M-ring protein</fullName>
    </recommendedName>
</protein>
<dbReference type="InterPro" id="IPR045851">
    <property type="entry name" value="AMP-bd_C_sf"/>
</dbReference>
<evidence type="ECO:0000256" key="3">
    <source>
        <dbReference type="ARBA" id="ARBA00007971"/>
    </source>
</evidence>
<feature type="coiled-coil region" evidence="10">
    <location>
        <begin position="399"/>
        <end position="426"/>
    </location>
</feature>
<dbReference type="InterPro" id="IPR006182">
    <property type="entry name" value="FliF_N_dom"/>
</dbReference>
<comment type="function">
    <text evidence="9">The M ring may be actively involved in energy transduction.</text>
</comment>
<dbReference type="Proteomes" id="UP000183255">
    <property type="component" value="Unassembled WGS sequence"/>
</dbReference>
<dbReference type="PRINTS" id="PR01009">
    <property type="entry name" value="FLGMRINGFLIF"/>
</dbReference>
<dbReference type="Pfam" id="PF01514">
    <property type="entry name" value="YscJ_FliF"/>
    <property type="match status" value="1"/>
</dbReference>
<feature type="domain" description="Flagellar M-ring C-terminal" evidence="13">
    <location>
        <begin position="256"/>
        <end position="398"/>
    </location>
</feature>
<keyword evidence="8 9" id="KW-0975">Bacterial flagellum</keyword>
<dbReference type="InterPro" id="IPR013556">
    <property type="entry name" value="Flag_M-ring_C"/>
</dbReference>
<dbReference type="Gene3D" id="3.30.300.30">
    <property type="match status" value="1"/>
</dbReference>
<evidence type="ECO:0000256" key="5">
    <source>
        <dbReference type="ARBA" id="ARBA00022692"/>
    </source>
</evidence>
<evidence type="ECO:0000256" key="11">
    <source>
        <dbReference type="SAM" id="Phobius"/>
    </source>
</evidence>
<name>A0A1G8HZN8_9CLOT</name>